<dbReference type="Proteomes" id="UP001595698">
    <property type="component" value="Unassembled WGS sequence"/>
</dbReference>
<organism evidence="2 3">
    <name type="scientific">Streptosporangium jomthongense</name>
    <dbReference type="NCBI Taxonomy" id="1193683"/>
    <lineage>
        <taxon>Bacteria</taxon>
        <taxon>Bacillati</taxon>
        <taxon>Actinomycetota</taxon>
        <taxon>Actinomycetes</taxon>
        <taxon>Streptosporangiales</taxon>
        <taxon>Streptosporangiaceae</taxon>
        <taxon>Streptosporangium</taxon>
    </lineage>
</organism>
<dbReference type="EMBL" id="JBHSBC010000032">
    <property type="protein sequence ID" value="MFC3984042.1"/>
    <property type="molecule type" value="Genomic_DNA"/>
</dbReference>
<accession>A0ABV8F5V2</accession>
<feature type="region of interest" description="Disordered" evidence="1">
    <location>
        <begin position="27"/>
        <end position="80"/>
    </location>
</feature>
<evidence type="ECO:0000313" key="2">
    <source>
        <dbReference type="EMBL" id="MFC3984042.1"/>
    </source>
</evidence>
<proteinExistence type="predicted"/>
<sequence>MRNVIRTTLGVTVLILAVLGGMGAGTRRPLTSGQAALPAPTPGEAGNSRILQRRAPDGLVERPAGRHVPGHRDPGLRPAW</sequence>
<name>A0ABV8F5V2_9ACTN</name>
<comment type="caution">
    <text evidence="2">The sequence shown here is derived from an EMBL/GenBank/DDBJ whole genome shotgun (WGS) entry which is preliminary data.</text>
</comment>
<protein>
    <submittedName>
        <fullName evidence="2">Uncharacterized protein</fullName>
    </submittedName>
</protein>
<gene>
    <name evidence="2" type="ORF">ACFOYY_28185</name>
</gene>
<evidence type="ECO:0000313" key="3">
    <source>
        <dbReference type="Proteomes" id="UP001595698"/>
    </source>
</evidence>
<keyword evidence="3" id="KW-1185">Reference proteome</keyword>
<feature type="compositionally biased region" description="Basic and acidic residues" evidence="1">
    <location>
        <begin position="54"/>
        <end position="80"/>
    </location>
</feature>
<reference evidence="3" key="1">
    <citation type="journal article" date="2019" name="Int. J. Syst. Evol. Microbiol.">
        <title>The Global Catalogue of Microorganisms (GCM) 10K type strain sequencing project: providing services to taxonomists for standard genome sequencing and annotation.</title>
        <authorList>
            <consortium name="The Broad Institute Genomics Platform"/>
            <consortium name="The Broad Institute Genome Sequencing Center for Infectious Disease"/>
            <person name="Wu L."/>
            <person name="Ma J."/>
        </authorList>
    </citation>
    <scope>NUCLEOTIDE SEQUENCE [LARGE SCALE GENOMIC DNA]</scope>
    <source>
        <strain evidence="3">TBRC 7912</strain>
    </source>
</reference>
<evidence type="ECO:0000256" key="1">
    <source>
        <dbReference type="SAM" id="MobiDB-lite"/>
    </source>
</evidence>
<dbReference type="RefSeq" id="WP_386193552.1">
    <property type="nucleotide sequence ID" value="NZ_JBHSBC010000032.1"/>
</dbReference>